<dbReference type="NCBIfam" id="TIGR00653">
    <property type="entry name" value="GlnA"/>
    <property type="match status" value="1"/>
</dbReference>
<dbReference type="EMBL" id="CP045875">
    <property type="protein sequence ID" value="QGG48789.1"/>
    <property type="molecule type" value="Genomic_DNA"/>
</dbReference>
<dbReference type="PROSITE" id="PS51987">
    <property type="entry name" value="GS_CATALYTIC"/>
    <property type="match status" value="1"/>
</dbReference>
<evidence type="ECO:0000256" key="3">
    <source>
        <dbReference type="ARBA" id="ARBA00012937"/>
    </source>
</evidence>
<dbReference type="InterPro" id="IPR008147">
    <property type="entry name" value="Gln_synt_N"/>
</dbReference>
<feature type="binding site" evidence="13">
    <location>
        <position position="186"/>
    </location>
    <ligand>
        <name>ATP</name>
        <dbReference type="ChEBI" id="CHEBI:30616"/>
    </ligand>
</feature>
<feature type="binding site" evidence="14">
    <location>
        <position position="198"/>
    </location>
    <ligand>
        <name>Mg(2+)</name>
        <dbReference type="ChEBI" id="CHEBI:18420"/>
        <label>1</label>
    </ligand>
</feature>
<evidence type="ECO:0000256" key="17">
    <source>
        <dbReference type="RuleBase" id="RU000384"/>
    </source>
</evidence>
<dbReference type="SMART" id="SM01230">
    <property type="entry name" value="Gln-synt_C"/>
    <property type="match status" value="1"/>
</dbReference>
<keyword evidence="23" id="KW-1185">Reference proteome</keyword>
<evidence type="ECO:0000256" key="12">
    <source>
        <dbReference type="PIRSR" id="PIRSR604809-1"/>
    </source>
</evidence>
<dbReference type="GO" id="GO:0005524">
    <property type="term" value="F:ATP binding"/>
    <property type="evidence" value="ECO:0007669"/>
    <property type="project" value="UniProtKB-KW"/>
</dbReference>
<feature type="binding site" evidence="14">
    <location>
        <position position="134"/>
    </location>
    <ligand>
        <name>Mg(2+)</name>
        <dbReference type="ChEBI" id="CHEBI:18420"/>
        <label>1</label>
    </ligand>
</feature>
<dbReference type="FunFam" id="3.10.20.70:FF:000005">
    <property type="entry name" value="Glutamine synthetase"/>
    <property type="match status" value="1"/>
</dbReference>
<evidence type="ECO:0000256" key="13">
    <source>
        <dbReference type="PIRSR" id="PIRSR604809-2"/>
    </source>
</evidence>
<dbReference type="SUPFAM" id="SSF54368">
    <property type="entry name" value="Glutamine synthetase, N-terminal domain"/>
    <property type="match status" value="1"/>
</dbReference>
<dbReference type="Gene3D" id="3.10.20.70">
    <property type="entry name" value="Glutamine synthetase, N-terminal domain"/>
    <property type="match status" value="1"/>
</dbReference>
<comment type="subunit">
    <text evidence="18">Oligomer of 12 subunits arranged in the form of two hexagons.</text>
</comment>
<feature type="binding site" evidence="12">
    <location>
        <position position="337"/>
    </location>
    <ligand>
        <name>L-glutamate</name>
        <dbReference type="ChEBI" id="CHEBI:29985"/>
    </ligand>
</feature>
<comment type="subcellular location">
    <subcellularLocation>
        <location evidence="1 18">Cytoplasm</location>
    </subcellularLocation>
</comment>
<accession>A0A5Q2N4H5</accession>
<dbReference type="Pfam" id="PF00120">
    <property type="entry name" value="Gln-synt_C"/>
    <property type="match status" value="1"/>
</dbReference>
<comment type="catalytic activity">
    <reaction evidence="11 19">
        <text>L-glutamate + NH4(+) + ATP = L-glutamine + ADP + phosphate + H(+)</text>
        <dbReference type="Rhea" id="RHEA:16169"/>
        <dbReference type="ChEBI" id="CHEBI:15378"/>
        <dbReference type="ChEBI" id="CHEBI:28938"/>
        <dbReference type="ChEBI" id="CHEBI:29985"/>
        <dbReference type="ChEBI" id="CHEBI:30616"/>
        <dbReference type="ChEBI" id="CHEBI:43474"/>
        <dbReference type="ChEBI" id="CHEBI:58359"/>
        <dbReference type="ChEBI" id="CHEBI:456216"/>
        <dbReference type="EC" id="6.3.1.2"/>
    </reaction>
</comment>
<dbReference type="InterPro" id="IPR027303">
    <property type="entry name" value="Gln_synth_gly_rich_site"/>
</dbReference>
<dbReference type="PROSITE" id="PS00180">
    <property type="entry name" value="GLNA_1"/>
    <property type="match status" value="1"/>
</dbReference>
<evidence type="ECO:0000259" key="21">
    <source>
        <dbReference type="PROSITE" id="PS51987"/>
    </source>
</evidence>
<dbReference type="Proteomes" id="UP000366051">
    <property type="component" value="Chromosome"/>
</dbReference>
<feature type="binding site" evidence="14">
    <location>
        <position position="191"/>
    </location>
    <ligand>
        <name>Mg(2+)</name>
        <dbReference type="ChEBI" id="CHEBI:18420"/>
        <label>1</label>
    </ligand>
</feature>
<dbReference type="GO" id="GO:0046872">
    <property type="term" value="F:metal ion binding"/>
    <property type="evidence" value="ECO:0007669"/>
    <property type="project" value="UniProtKB-KW"/>
</dbReference>
<dbReference type="Pfam" id="PF03951">
    <property type="entry name" value="Gln-synt_N"/>
    <property type="match status" value="1"/>
</dbReference>
<dbReference type="InterPro" id="IPR014746">
    <property type="entry name" value="Gln_synth/guanido_kin_cat_dom"/>
</dbReference>
<dbReference type="Gene3D" id="3.30.590.10">
    <property type="entry name" value="Glutamine synthetase/guanido kinase, catalytic domain"/>
    <property type="match status" value="1"/>
</dbReference>
<evidence type="ECO:0000256" key="4">
    <source>
        <dbReference type="ARBA" id="ARBA00021364"/>
    </source>
</evidence>
<dbReference type="InterPro" id="IPR008146">
    <property type="entry name" value="Gln_synth_cat_dom"/>
</dbReference>
<dbReference type="AlphaFoldDB" id="A0A5Q2N4H5"/>
<keyword evidence="7 14" id="KW-0479">Metal-binding</keyword>
<evidence type="ECO:0000256" key="8">
    <source>
        <dbReference type="ARBA" id="ARBA00022741"/>
    </source>
</evidence>
<comment type="similarity">
    <text evidence="2 16 17">Belongs to the glutamine synthetase family.</text>
</comment>
<dbReference type="EC" id="6.3.1.2" evidence="3 19"/>
<dbReference type="KEGG" id="hcv:FTV88_2700"/>
<evidence type="ECO:0000256" key="15">
    <source>
        <dbReference type="PIRSR" id="PIRSR604809-50"/>
    </source>
</evidence>
<dbReference type="PANTHER" id="PTHR43785:SF12">
    <property type="entry name" value="TYPE-1 GLUTAMINE SYNTHETASE 2"/>
    <property type="match status" value="1"/>
</dbReference>
<dbReference type="GO" id="GO:0006542">
    <property type="term" value="P:glutamine biosynthetic process"/>
    <property type="evidence" value="ECO:0007669"/>
    <property type="project" value="InterPro"/>
</dbReference>
<evidence type="ECO:0000256" key="5">
    <source>
        <dbReference type="ARBA" id="ARBA00022490"/>
    </source>
</evidence>
<evidence type="ECO:0000256" key="10">
    <source>
        <dbReference type="ARBA" id="ARBA00022842"/>
    </source>
</evidence>
<feature type="domain" description="GS beta-grasp" evidence="20">
    <location>
        <begin position="18"/>
        <end position="103"/>
    </location>
</feature>
<evidence type="ECO:0000256" key="19">
    <source>
        <dbReference type="RuleBase" id="RU004356"/>
    </source>
</evidence>
<feature type="binding site" evidence="12">
    <location>
        <position position="300"/>
    </location>
    <ligand>
        <name>L-glutamate</name>
        <dbReference type="ChEBI" id="CHEBI:29985"/>
    </ligand>
</feature>
<gene>
    <name evidence="22" type="ORF">FTV88_2700</name>
</gene>
<evidence type="ECO:0000256" key="1">
    <source>
        <dbReference type="ARBA" id="ARBA00004496"/>
    </source>
</evidence>
<dbReference type="SUPFAM" id="SSF55931">
    <property type="entry name" value="Glutamine synthetase/guanido kinase"/>
    <property type="match status" value="1"/>
</dbReference>
<feature type="binding site" evidence="14">
    <location>
        <position position="247"/>
    </location>
    <ligand>
        <name>Mg(2+)</name>
        <dbReference type="ChEBI" id="CHEBI:18420"/>
        <label>1</label>
    </ligand>
</feature>
<dbReference type="PROSITE" id="PS51986">
    <property type="entry name" value="GS_BETA_GRASP"/>
    <property type="match status" value="1"/>
</dbReference>
<dbReference type="PROSITE" id="PS00181">
    <property type="entry name" value="GLNA_ATP"/>
    <property type="match status" value="1"/>
</dbReference>
<feature type="binding site" evidence="14">
    <location>
        <position position="335"/>
    </location>
    <ligand>
        <name>Mg(2+)</name>
        <dbReference type="ChEBI" id="CHEBI:18420"/>
        <label>1</label>
    </ligand>
</feature>
<dbReference type="GO" id="GO:0004356">
    <property type="term" value="F:glutamine synthetase activity"/>
    <property type="evidence" value="ECO:0007669"/>
    <property type="project" value="UniProtKB-EC"/>
</dbReference>
<feature type="modified residue" description="O-AMP-tyrosine" evidence="15">
    <location>
        <position position="375"/>
    </location>
</feature>
<dbReference type="GO" id="GO:0005737">
    <property type="term" value="C:cytoplasm"/>
    <property type="evidence" value="ECO:0007669"/>
    <property type="project" value="UniProtKB-SubCell"/>
</dbReference>
<evidence type="ECO:0000313" key="23">
    <source>
        <dbReference type="Proteomes" id="UP000366051"/>
    </source>
</evidence>
<protein>
    <recommendedName>
        <fullName evidence="4 19">Glutamine synthetase</fullName>
        <ecNumber evidence="3 19">6.3.1.2</ecNumber>
    </recommendedName>
</protein>
<comment type="cofactor">
    <cofactor evidence="14">
        <name>Mg(2+)</name>
        <dbReference type="ChEBI" id="CHEBI:18420"/>
    </cofactor>
    <text evidence="14">Binds 2 Mg(2+) ions per subunit.</text>
</comment>
<dbReference type="PANTHER" id="PTHR43785">
    <property type="entry name" value="GAMMA-GLUTAMYLPUTRESCINE SYNTHETASE"/>
    <property type="match status" value="1"/>
</dbReference>
<keyword evidence="15" id="KW-0597">Phosphoprotein</keyword>
<dbReference type="InterPro" id="IPR001637">
    <property type="entry name" value="Gln_synth_I_adenylation_site"/>
</dbReference>
<dbReference type="FunFam" id="3.30.590.10:FF:000003">
    <property type="entry name" value="Glutamine synthetase 2"/>
    <property type="match status" value="1"/>
</dbReference>
<evidence type="ECO:0000256" key="6">
    <source>
        <dbReference type="ARBA" id="ARBA00022598"/>
    </source>
</evidence>
<organism evidence="22 23">
    <name type="scientific">Heliorestis convoluta</name>
    <dbReference type="NCBI Taxonomy" id="356322"/>
    <lineage>
        <taxon>Bacteria</taxon>
        <taxon>Bacillati</taxon>
        <taxon>Bacillota</taxon>
        <taxon>Clostridia</taxon>
        <taxon>Eubacteriales</taxon>
        <taxon>Heliobacteriaceae</taxon>
        <taxon>Heliorestis</taxon>
    </lineage>
</organism>
<name>A0A5Q2N4H5_9FIRM</name>
<feature type="binding site" evidence="13">
    <location>
        <begin position="201"/>
        <end position="203"/>
    </location>
    <ligand>
        <name>ATP</name>
        <dbReference type="ChEBI" id="CHEBI:30616"/>
    </ligand>
</feature>
<keyword evidence="9 13" id="KW-0067">ATP-binding</keyword>
<dbReference type="InterPro" id="IPR027302">
    <property type="entry name" value="Gln_synth_N_conserv_site"/>
</dbReference>
<dbReference type="InterPro" id="IPR036651">
    <property type="entry name" value="Gln_synt_N_sf"/>
</dbReference>
<keyword evidence="10 14" id="KW-0460">Magnesium</keyword>
<feature type="binding site" evidence="14">
    <location>
        <position position="136"/>
    </location>
    <ligand>
        <name>Mg(2+)</name>
        <dbReference type="ChEBI" id="CHEBI:18420"/>
        <label>1</label>
    </ligand>
</feature>
<evidence type="ECO:0000256" key="14">
    <source>
        <dbReference type="PIRSR" id="PIRSR604809-3"/>
    </source>
</evidence>
<evidence type="ECO:0000256" key="2">
    <source>
        <dbReference type="ARBA" id="ARBA00009897"/>
    </source>
</evidence>
<evidence type="ECO:0000256" key="9">
    <source>
        <dbReference type="ARBA" id="ARBA00022840"/>
    </source>
</evidence>
<dbReference type="InterPro" id="IPR004809">
    <property type="entry name" value="Gln_synth_I"/>
</dbReference>
<proteinExistence type="inferred from homology"/>
<sequence length="446" mass="50450">MIMTSAEKNMVLDQAKERQVKFVRLQFSDIFGIPKNVSIPVEQLPKALDGDIAFDGSSIDGFVRIEESDMMLKPDSSTFTVFPWTPKESRVARLICDVALPDGQPFMGCPRTALRRALAEAEELGYSAFNVGPEAEFFLFHMDQEGNPTTITHDKAGYFDLTPVDLGENARREMVLTLEAMGFEIEASHHELAPGQHEIDFKYDNALAVADKVMTFKFVVRTIAQRHGLHASFMPKPVYGIAGSGMHMNQSLFKGEQNVFFDPQGERQLSQEAYHYIAGLMEHVKAMTAITNPIVNSYKRLVSGFEAPVYIAWSAQNRSPLIRIPAKRGMSTRVELRNPDPSCNPYLALTVALKAGLDGIKRKLMPPAAVDRNIYTMTEKERAELSIGQLPMSLQEALEELQKNQVIQEALGPHIYERYIEAKLSEWDNYRIRVHPWEIEQYLTRY</sequence>
<evidence type="ECO:0000259" key="20">
    <source>
        <dbReference type="PROSITE" id="PS51986"/>
    </source>
</evidence>
<evidence type="ECO:0000313" key="22">
    <source>
        <dbReference type="EMBL" id="QGG48789.1"/>
    </source>
</evidence>
<dbReference type="PROSITE" id="PS00182">
    <property type="entry name" value="GLNA_ADENYLATION"/>
    <property type="match status" value="1"/>
</dbReference>
<reference evidence="23" key="1">
    <citation type="submission" date="2019-11" db="EMBL/GenBank/DDBJ databases">
        <title>Genome sequence of Heliorestis convoluta strain HH, an alkaliphilic and minimalistic phototrophic bacterium from a soda lake in Egypt.</title>
        <authorList>
            <person name="Dewey E.D."/>
            <person name="Stokes L.M."/>
            <person name="Burchell B.M."/>
            <person name="Shaffer K.N."/>
            <person name="Huntington A.M."/>
            <person name="Baker J.M."/>
            <person name="Nadendla S."/>
            <person name="Giglio M.G."/>
            <person name="Touchman J.W."/>
            <person name="Blankenship R.E."/>
            <person name="Madigan M.T."/>
            <person name="Sattley W.M."/>
        </authorList>
    </citation>
    <scope>NUCLEOTIDE SEQUENCE [LARGE SCALE GENOMIC DNA]</scope>
    <source>
        <strain evidence="23">HH</strain>
    </source>
</reference>
<evidence type="ECO:0000256" key="16">
    <source>
        <dbReference type="PROSITE-ProRule" id="PRU01330"/>
    </source>
</evidence>
<evidence type="ECO:0000256" key="11">
    <source>
        <dbReference type="ARBA" id="ARBA00049436"/>
    </source>
</evidence>
<evidence type="ECO:0000256" key="7">
    <source>
        <dbReference type="ARBA" id="ARBA00022723"/>
    </source>
</evidence>
<keyword evidence="6 19" id="KW-0436">Ligase</keyword>
<feature type="binding site" evidence="12">
    <location>
        <position position="318"/>
    </location>
    <ligand>
        <name>L-glutamate</name>
        <dbReference type="ChEBI" id="CHEBI:29985"/>
    </ligand>
</feature>
<feature type="domain" description="GS catalytic" evidence="21">
    <location>
        <begin position="110"/>
        <end position="446"/>
    </location>
</feature>
<evidence type="ECO:0000256" key="18">
    <source>
        <dbReference type="RuleBase" id="RU000387"/>
    </source>
</evidence>
<keyword evidence="5 18" id="KW-0963">Cytoplasm</keyword>
<feature type="binding site" evidence="12">
    <location>
        <position position="306"/>
    </location>
    <ligand>
        <name>L-glutamate</name>
        <dbReference type="ChEBI" id="CHEBI:29985"/>
    </ligand>
</feature>
<feature type="binding site" evidence="13">
    <location>
        <position position="318"/>
    </location>
    <ligand>
        <name>ATP</name>
        <dbReference type="ChEBI" id="CHEBI:30616"/>
    </ligand>
</feature>
<keyword evidence="8 13" id="KW-0547">Nucleotide-binding</keyword>